<evidence type="ECO:0000313" key="4">
    <source>
        <dbReference type="EMBL" id="CAH2322690.1"/>
    </source>
</evidence>
<proteinExistence type="predicted"/>
<evidence type="ECO:0000256" key="1">
    <source>
        <dbReference type="SAM" id="MobiDB-lite"/>
    </source>
</evidence>
<evidence type="ECO:0000259" key="3">
    <source>
        <dbReference type="PROSITE" id="PS51390"/>
    </source>
</evidence>
<accession>A0AAD1TBY7</accession>
<organism evidence="4 5">
    <name type="scientific">Pelobates cultripes</name>
    <name type="common">Western spadefoot toad</name>
    <dbReference type="NCBI Taxonomy" id="61616"/>
    <lineage>
        <taxon>Eukaryota</taxon>
        <taxon>Metazoa</taxon>
        <taxon>Chordata</taxon>
        <taxon>Craniata</taxon>
        <taxon>Vertebrata</taxon>
        <taxon>Euteleostomi</taxon>
        <taxon>Amphibia</taxon>
        <taxon>Batrachia</taxon>
        <taxon>Anura</taxon>
        <taxon>Pelobatoidea</taxon>
        <taxon>Pelobatidae</taxon>
        <taxon>Pelobates</taxon>
    </lineage>
</organism>
<reference evidence="4" key="1">
    <citation type="submission" date="2022-03" db="EMBL/GenBank/DDBJ databases">
        <authorList>
            <person name="Alioto T."/>
            <person name="Alioto T."/>
            <person name="Gomez Garrido J."/>
        </authorList>
    </citation>
    <scope>NUCLEOTIDE SEQUENCE</scope>
</reference>
<keyword evidence="2" id="KW-0732">Signal</keyword>
<dbReference type="PROSITE" id="PS51390">
    <property type="entry name" value="WAP"/>
    <property type="match status" value="1"/>
</dbReference>
<feature type="chain" id="PRO_5042166572" evidence="2">
    <location>
        <begin position="22"/>
        <end position="142"/>
    </location>
</feature>
<sequence>MGQFPVLVLLLVLRCTATCFSQDVGESNKDEVPKPGNCSPESPHHDNEPPPCPDLCEGIENCTTTSCTIDSHCDGSLKCCKTRCGMECVPPYFRNPCQGNHDCPLGLKCCNGICDSDCIYQQKRQSLVTKGSLSAVSKKKAK</sequence>
<feature type="domain" description="WAP" evidence="3">
    <location>
        <begin position="31"/>
        <end position="92"/>
    </location>
</feature>
<feature type="signal peptide" evidence="2">
    <location>
        <begin position="1"/>
        <end position="21"/>
    </location>
</feature>
<dbReference type="Gene3D" id="4.10.75.10">
    <property type="entry name" value="Elafin-like"/>
    <property type="match status" value="1"/>
</dbReference>
<evidence type="ECO:0000256" key="2">
    <source>
        <dbReference type="SAM" id="SignalP"/>
    </source>
</evidence>
<dbReference type="Proteomes" id="UP001295444">
    <property type="component" value="Chromosome 11"/>
</dbReference>
<keyword evidence="5" id="KW-1185">Reference proteome</keyword>
<evidence type="ECO:0000313" key="5">
    <source>
        <dbReference type="Proteomes" id="UP001295444"/>
    </source>
</evidence>
<feature type="region of interest" description="Disordered" evidence="1">
    <location>
        <begin position="25"/>
        <end position="49"/>
    </location>
</feature>
<dbReference type="AlphaFoldDB" id="A0AAD1TBY7"/>
<dbReference type="PRINTS" id="PR00003">
    <property type="entry name" value="4DISULPHCORE"/>
</dbReference>
<dbReference type="EMBL" id="OW240922">
    <property type="protein sequence ID" value="CAH2322690.1"/>
    <property type="molecule type" value="Genomic_DNA"/>
</dbReference>
<dbReference type="GO" id="GO:0005576">
    <property type="term" value="C:extracellular region"/>
    <property type="evidence" value="ECO:0007669"/>
    <property type="project" value="InterPro"/>
</dbReference>
<dbReference type="InterPro" id="IPR008197">
    <property type="entry name" value="WAP_dom"/>
</dbReference>
<dbReference type="InterPro" id="IPR036645">
    <property type="entry name" value="Elafin-like_sf"/>
</dbReference>
<gene>
    <name evidence="4" type="ORF">PECUL_23A047541</name>
</gene>
<protein>
    <submittedName>
        <fullName evidence="4">Multiple epidermal growth factor-like domains 11 isoform X2</fullName>
    </submittedName>
</protein>
<name>A0AAD1TBY7_PELCU</name>
<dbReference type="Pfam" id="PF00095">
    <property type="entry name" value="WAP"/>
    <property type="match status" value="1"/>
</dbReference>
<dbReference type="GO" id="GO:0030414">
    <property type="term" value="F:peptidase inhibitor activity"/>
    <property type="evidence" value="ECO:0007669"/>
    <property type="project" value="InterPro"/>
</dbReference>